<accession>A0ABP8PFI1</accession>
<name>A0ABP8PFI1_9ACTN</name>
<dbReference type="Proteomes" id="UP001500503">
    <property type="component" value="Unassembled WGS sequence"/>
</dbReference>
<comment type="caution">
    <text evidence="1">The sequence shown here is derived from an EMBL/GenBank/DDBJ whole genome shotgun (WGS) entry which is preliminary data.</text>
</comment>
<gene>
    <name evidence="1" type="ORF">GCM10023191_009860</name>
</gene>
<protein>
    <recommendedName>
        <fullName evidence="3">DUF1877 family protein</fullName>
    </recommendedName>
</protein>
<evidence type="ECO:0000313" key="2">
    <source>
        <dbReference type="Proteomes" id="UP001500503"/>
    </source>
</evidence>
<evidence type="ECO:0008006" key="3">
    <source>
        <dbReference type="Google" id="ProtNLM"/>
    </source>
</evidence>
<keyword evidence="2" id="KW-1185">Reference proteome</keyword>
<reference evidence="2" key="1">
    <citation type="journal article" date="2019" name="Int. J. Syst. Evol. Microbiol.">
        <title>The Global Catalogue of Microorganisms (GCM) 10K type strain sequencing project: providing services to taxonomists for standard genome sequencing and annotation.</title>
        <authorList>
            <consortium name="The Broad Institute Genomics Platform"/>
            <consortium name="The Broad Institute Genome Sequencing Center for Infectious Disease"/>
            <person name="Wu L."/>
            <person name="Ma J."/>
        </authorList>
    </citation>
    <scope>NUCLEOTIDE SEQUENCE [LARGE SCALE GENOMIC DNA]</scope>
    <source>
        <strain evidence="2">JCM 17933</strain>
    </source>
</reference>
<organism evidence="1 2">
    <name type="scientific">Actinoallomurus oryzae</name>
    <dbReference type="NCBI Taxonomy" id="502180"/>
    <lineage>
        <taxon>Bacteria</taxon>
        <taxon>Bacillati</taxon>
        <taxon>Actinomycetota</taxon>
        <taxon>Actinomycetes</taxon>
        <taxon>Streptosporangiales</taxon>
        <taxon>Thermomonosporaceae</taxon>
        <taxon>Actinoallomurus</taxon>
    </lineage>
</organism>
<sequence length="260" mass="27993">MGFAWGVGGGDYPAVGFPFDVHAAGMTGPSRRARPCRTVLAAFPAMGLNMVVGVLADGEGEDDYGDMVRADFTVIRELLDLAEAGPWDEPELEEREAESFEMWGYSGLHTVRRLAVHLAENASLPEPLKGRNPTDDPLLEKAYADLAGDPAGPFAHLIHHSDCEGYYVPVDFEQVIVDERLAGGFLGSSVRLLTEARSIAAALGLPEDLDPDSDEVFEASEAATPAGEGWQRYGIESYVCLRLIHAAKHSMRTGAAIAFC</sequence>
<evidence type="ECO:0000313" key="1">
    <source>
        <dbReference type="EMBL" id="GAA4485327.1"/>
    </source>
</evidence>
<dbReference type="EMBL" id="BAABHF010000009">
    <property type="protein sequence ID" value="GAA4485327.1"/>
    <property type="molecule type" value="Genomic_DNA"/>
</dbReference>
<proteinExistence type="predicted"/>